<evidence type="ECO:0000313" key="3">
    <source>
        <dbReference type="Proteomes" id="UP000320653"/>
    </source>
</evidence>
<dbReference type="PANTHER" id="PTHR43792:SF1">
    <property type="entry name" value="N-ACETYLTRANSFERASE DOMAIN-CONTAINING PROTEIN"/>
    <property type="match status" value="1"/>
</dbReference>
<dbReference type="InterPro" id="IPR000182">
    <property type="entry name" value="GNAT_dom"/>
</dbReference>
<dbReference type="Pfam" id="PF13302">
    <property type="entry name" value="Acetyltransf_3"/>
    <property type="match status" value="1"/>
</dbReference>
<dbReference type="PROSITE" id="PS51186">
    <property type="entry name" value="GNAT"/>
    <property type="match status" value="1"/>
</dbReference>
<evidence type="ECO:0000313" key="2">
    <source>
        <dbReference type="EMBL" id="TWF43435.1"/>
    </source>
</evidence>
<comment type="caution">
    <text evidence="2">The sequence shown here is derived from an EMBL/GenBank/DDBJ whole genome shotgun (WGS) entry which is preliminary data.</text>
</comment>
<protein>
    <submittedName>
        <fullName evidence="2">RimJ/RimL family protein N-acetyltransferase</fullName>
    </submittedName>
</protein>
<keyword evidence="3" id="KW-1185">Reference proteome</keyword>
<proteinExistence type="predicted"/>
<dbReference type="Gene3D" id="3.40.630.30">
    <property type="match status" value="1"/>
</dbReference>
<name>A0A561PZA5_9HYPH</name>
<dbReference type="AlphaFoldDB" id="A0A561PZA5"/>
<dbReference type="Proteomes" id="UP000320653">
    <property type="component" value="Unassembled WGS sequence"/>
</dbReference>
<sequence>MSFTSLSSARLDLIPINREHESDLHRLHTDPRIVSSLFRDCPPSIKDTRDRLDTYLEGWRRDGFGFWMVFERKPEGLVLAGRAGLRRFNNGQDIEFGHCVLSTMSGRGIAVEAGHTIIRHAFDVLRLSKLVAVVMPKNAPGIRAILKLGFQFVDERDHGGERKLFFERYLGATFGNETHTR</sequence>
<dbReference type="SUPFAM" id="SSF55729">
    <property type="entry name" value="Acyl-CoA N-acyltransferases (Nat)"/>
    <property type="match status" value="1"/>
</dbReference>
<dbReference type="RefSeq" id="WP_186458510.1">
    <property type="nucleotide sequence ID" value="NZ_VIWP01000019.1"/>
</dbReference>
<dbReference type="EMBL" id="VIWP01000019">
    <property type="protein sequence ID" value="TWF43435.1"/>
    <property type="molecule type" value="Genomic_DNA"/>
</dbReference>
<dbReference type="InterPro" id="IPR051531">
    <property type="entry name" value="N-acetyltransferase"/>
</dbReference>
<dbReference type="PANTHER" id="PTHR43792">
    <property type="entry name" value="GNAT FAMILY, PUTATIVE (AFU_ORTHOLOGUE AFUA_3G00765)-RELATED-RELATED"/>
    <property type="match status" value="1"/>
</dbReference>
<dbReference type="GO" id="GO:0016747">
    <property type="term" value="F:acyltransferase activity, transferring groups other than amino-acyl groups"/>
    <property type="evidence" value="ECO:0007669"/>
    <property type="project" value="InterPro"/>
</dbReference>
<evidence type="ECO:0000259" key="1">
    <source>
        <dbReference type="PROSITE" id="PS51186"/>
    </source>
</evidence>
<keyword evidence="2" id="KW-0808">Transferase</keyword>
<reference evidence="2 3" key="1">
    <citation type="submission" date="2019-06" db="EMBL/GenBank/DDBJ databases">
        <title>Sorghum-associated microbial communities from plants grown in Nebraska, USA.</title>
        <authorList>
            <person name="Schachtman D."/>
        </authorList>
    </citation>
    <scope>NUCLEOTIDE SEQUENCE [LARGE SCALE GENOMIC DNA]</scope>
    <source>
        <strain evidence="2 3">1225</strain>
    </source>
</reference>
<accession>A0A561PZA5</accession>
<gene>
    <name evidence="2" type="ORF">FHW37_1198</name>
</gene>
<feature type="domain" description="N-acetyltransferase" evidence="1">
    <location>
        <begin position="22"/>
        <end position="171"/>
    </location>
</feature>
<organism evidence="2 3">
    <name type="scientific">Neorhizobium alkalisoli</name>
    <dbReference type="NCBI Taxonomy" id="528178"/>
    <lineage>
        <taxon>Bacteria</taxon>
        <taxon>Pseudomonadati</taxon>
        <taxon>Pseudomonadota</taxon>
        <taxon>Alphaproteobacteria</taxon>
        <taxon>Hyphomicrobiales</taxon>
        <taxon>Rhizobiaceae</taxon>
        <taxon>Rhizobium/Agrobacterium group</taxon>
        <taxon>Neorhizobium</taxon>
    </lineage>
</organism>
<dbReference type="InterPro" id="IPR016181">
    <property type="entry name" value="Acyl_CoA_acyltransferase"/>
</dbReference>